<name>A0A6I2UBC3_9FIRM</name>
<protein>
    <submittedName>
        <fullName evidence="2">HD domain-containing protein</fullName>
    </submittedName>
</protein>
<reference evidence="2 3" key="1">
    <citation type="submission" date="2019-08" db="EMBL/GenBank/DDBJ databases">
        <title>In-depth cultivation of the pig gut microbiome towards novel bacterial diversity and tailored functional studies.</title>
        <authorList>
            <person name="Wylensek D."/>
            <person name="Hitch T.C.A."/>
            <person name="Clavel T."/>
        </authorList>
    </citation>
    <scope>NUCLEOTIDE SEQUENCE [LARGE SCALE GENOMIC DNA]</scope>
    <source>
        <strain evidence="2 3">WCA-693-APC-5D-A</strain>
    </source>
</reference>
<dbReference type="SUPFAM" id="SSF109604">
    <property type="entry name" value="HD-domain/PDEase-like"/>
    <property type="match status" value="1"/>
</dbReference>
<dbReference type="AlphaFoldDB" id="A0A6I2UBC3"/>
<dbReference type="InterPro" id="IPR006674">
    <property type="entry name" value="HD_domain"/>
</dbReference>
<dbReference type="RefSeq" id="WP_154406969.1">
    <property type="nucleotide sequence ID" value="NZ_VUNR01000012.1"/>
</dbReference>
<evidence type="ECO:0000313" key="2">
    <source>
        <dbReference type="EMBL" id="MSU08813.1"/>
    </source>
</evidence>
<dbReference type="PROSITE" id="PS51831">
    <property type="entry name" value="HD"/>
    <property type="match status" value="1"/>
</dbReference>
<dbReference type="Proteomes" id="UP000433181">
    <property type="component" value="Unassembled WGS sequence"/>
</dbReference>
<organism evidence="2 3">
    <name type="scientific">Anaerovibrio slackiae</name>
    <dbReference type="NCBI Taxonomy" id="2652309"/>
    <lineage>
        <taxon>Bacteria</taxon>
        <taxon>Bacillati</taxon>
        <taxon>Bacillota</taxon>
        <taxon>Negativicutes</taxon>
        <taxon>Selenomonadales</taxon>
        <taxon>Selenomonadaceae</taxon>
        <taxon>Anaerovibrio</taxon>
    </lineage>
</organism>
<dbReference type="EMBL" id="VUNR01000012">
    <property type="protein sequence ID" value="MSU08813.1"/>
    <property type="molecule type" value="Genomic_DNA"/>
</dbReference>
<proteinExistence type="predicted"/>
<dbReference type="GeneID" id="96778746"/>
<comment type="caution">
    <text evidence="2">The sequence shown here is derived from an EMBL/GenBank/DDBJ whole genome shotgun (WGS) entry which is preliminary data.</text>
</comment>
<accession>A0A6I2UBC3</accession>
<keyword evidence="3" id="KW-1185">Reference proteome</keyword>
<feature type="domain" description="HD" evidence="1">
    <location>
        <begin position="40"/>
        <end position="151"/>
    </location>
</feature>
<gene>
    <name evidence="2" type="ORF">FYJ84_07435</name>
</gene>
<dbReference type="Gene3D" id="1.10.3210.10">
    <property type="entry name" value="Hypothetical protein af1432"/>
    <property type="match status" value="1"/>
</dbReference>
<evidence type="ECO:0000259" key="1">
    <source>
        <dbReference type="PROSITE" id="PS51831"/>
    </source>
</evidence>
<dbReference type="InterPro" id="IPR003607">
    <property type="entry name" value="HD/PDEase_dom"/>
</dbReference>
<sequence>MQEILKEAHRWMDEYMKSFYCDDKDIMFGIRMKEQHTGYVTAHARELALYLKLDEQDAGLAELTGLLHDVGRFRQWQLYKTFVDAQSEDHADLGVKVIRELPFFGKLTEADREVLLFAIGNHNKKEIQQTNSKRKLLFARLIRDADKLDIFRVLAPYLTVDKDAGQQSAAIQRFMKGPNGEATGEKGIFAPGFLERFVNGQQVDYTMIRTNEDRKLVRLMWVYDVNFAWTLQRIRDKGYIDAIIANLPQLPQVELGVHRLKKYVAEKCAVEDVVCS</sequence>
<dbReference type="Pfam" id="PF01966">
    <property type="entry name" value="HD"/>
    <property type="match status" value="1"/>
</dbReference>
<evidence type="ECO:0000313" key="3">
    <source>
        <dbReference type="Proteomes" id="UP000433181"/>
    </source>
</evidence>
<dbReference type="CDD" id="cd00077">
    <property type="entry name" value="HDc"/>
    <property type="match status" value="1"/>
</dbReference>